<name>A0ABM3KU29_CUCME</name>
<proteinExistence type="predicted"/>
<accession>A0ABM3KU29</accession>
<keyword evidence="1" id="KW-1185">Reference proteome</keyword>
<dbReference type="GeneID" id="127149539"/>
<organism evidence="1 2">
    <name type="scientific">Cucumis melo</name>
    <name type="common">Muskmelon</name>
    <dbReference type="NCBI Taxonomy" id="3656"/>
    <lineage>
        <taxon>Eukaryota</taxon>
        <taxon>Viridiplantae</taxon>
        <taxon>Streptophyta</taxon>
        <taxon>Embryophyta</taxon>
        <taxon>Tracheophyta</taxon>
        <taxon>Spermatophyta</taxon>
        <taxon>Magnoliopsida</taxon>
        <taxon>eudicotyledons</taxon>
        <taxon>Gunneridae</taxon>
        <taxon>Pentapetalae</taxon>
        <taxon>rosids</taxon>
        <taxon>fabids</taxon>
        <taxon>Cucurbitales</taxon>
        <taxon>Cucurbitaceae</taxon>
        <taxon>Benincaseae</taxon>
        <taxon>Cucumis</taxon>
    </lineage>
</organism>
<gene>
    <name evidence="2" type="primary">LOC127149539</name>
</gene>
<evidence type="ECO:0000313" key="1">
    <source>
        <dbReference type="Proteomes" id="UP001652600"/>
    </source>
</evidence>
<dbReference type="CDD" id="cd09272">
    <property type="entry name" value="RNase_HI_RT_Ty1"/>
    <property type="match status" value="1"/>
</dbReference>
<dbReference type="PANTHER" id="PTHR11439">
    <property type="entry name" value="GAG-POL-RELATED RETROTRANSPOSON"/>
    <property type="match status" value="1"/>
</dbReference>
<evidence type="ECO:0000313" key="2">
    <source>
        <dbReference type="RefSeq" id="XP_050941276.1"/>
    </source>
</evidence>
<protein>
    <submittedName>
        <fullName evidence="2">Secreted RxLR effector protein 161-like</fullName>
    </submittedName>
</protein>
<dbReference type="RefSeq" id="XP_050941276.1">
    <property type="nucleotide sequence ID" value="XM_051085319.1"/>
</dbReference>
<sequence length="222" mass="25032">MGEASYVIGIEIFRDRTHGLLGLSQKAYINKVLEKFKMDKCSSSVVTIQKGDKFSLMQCPKNELERNQMETIPYASIVGNLLYAQTCTRPDISFVVGMLGRYQSNPGMDHWKAVKKVSRYLQGTKDYMLTYKRSDHLEVIGYSDSDFAGCVDTRKSTFGYLFLLAEGAISWKSAKQSIIAASTMEAEFVACFEATVHGLWLRNFISGLGIVDSIVKPLRIYW</sequence>
<reference evidence="2" key="1">
    <citation type="submission" date="2025-08" db="UniProtKB">
        <authorList>
            <consortium name="RefSeq"/>
        </authorList>
    </citation>
    <scope>IDENTIFICATION</scope>
    <source>
        <tissue evidence="2">Stem</tissue>
    </source>
</reference>
<dbReference type="PANTHER" id="PTHR11439:SF467">
    <property type="entry name" value="INTEGRASE CATALYTIC DOMAIN-CONTAINING PROTEIN"/>
    <property type="match status" value="1"/>
</dbReference>
<dbReference type="Proteomes" id="UP001652600">
    <property type="component" value="Chromosome 5"/>
</dbReference>